<organism evidence="3 4">
    <name type="scientific">Thiomicrorhabdus marina</name>
    <dbReference type="NCBI Taxonomy" id="2818442"/>
    <lineage>
        <taxon>Bacteria</taxon>
        <taxon>Pseudomonadati</taxon>
        <taxon>Pseudomonadota</taxon>
        <taxon>Gammaproteobacteria</taxon>
        <taxon>Thiotrichales</taxon>
        <taxon>Piscirickettsiaceae</taxon>
        <taxon>Thiomicrorhabdus</taxon>
    </lineage>
</organism>
<proteinExistence type="predicted"/>
<reference evidence="3 4" key="1">
    <citation type="submission" date="2021-03" db="EMBL/GenBank/DDBJ databases">
        <title>Thiomicrorhabdus sp.nov.,novel sulfur-oxidizing bacteria isolated from coastal sediment.</title>
        <authorList>
            <person name="Liu X."/>
        </authorList>
    </citation>
    <scope>NUCLEOTIDE SEQUENCE [LARGE SCALE GENOMIC DNA]</scope>
    <source>
        <strain evidence="3 4">6S2-11</strain>
    </source>
</reference>
<keyword evidence="1" id="KW-0732">Signal</keyword>
<dbReference type="Gene3D" id="3.40.50.1820">
    <property type="entry name" value="alpha/beta hydrolase"/>
    <property type="match status" value="1"/>
</dbReference>
<accession>A0ABS3Q2D7</accession>
<evidence type="ECO:0000256" key="1">
    <source>
        <dbReference type="SAM" id="SignalP"/>
    </source>
</evidence>
<dbReference type="RefSeq" id="WP_208146934.1">
    <property type="nucleotide sequence ID" value="NZ_JAGETV010000002.1"/>
</dbReference>
<name>A0ABS3Q2D7_9GAMM</name>
<keyword evidence="4" id="KW-1185">Reference proteome</keyword>
<dbReference type="EMBL" id="JAGETV010000002">
    <property type="protein sequence ID" value="MBO1926273.1"/>
    <property type="molecule type" value="Genomic_DNA"/>
</dbReference>
<comment type="caution">
    <text evidence="3">The sequence shown here is derived from an EMBL/GenBank/DDBJ whole genome shotgun (WGS) entry which is preliminary data.</text>
</comment>
<evidence type="ECO:0000313" key="4">
    <source>
        <dbReference type="Proteomes" id="UP000664835"/>
    </source>
</evidence>
<dbReference type="PROSITE" id="PS51257">
    <property type="entry name" value="PROKAR_LIPOPROTEIN"/>
    <property type="match status" value="1"/>
</dbReference>
<evidence type="ECO:0000259" key="2">
    <source>
        <dbReference type="Pfam" id="PF12262"/>
    </source>
</evidence>
<dbReference type="SUPFAM" id="SSF53474">
    <property type="entry name" value="alpha/beta-Hydrolases"/>
    <property type="match status" value="1"/>
</dbReference>
<feature type="signal peptide" evidence="1">
    <location>
        <begin position="1"/>
        <end position="26"/>
    </location>
</feature>
<feature type="domain" description="Bacterial virulence factor lipase N-terminal" evidence="2">
    <location>
        <begin position="57"/>
        <end position="286"/>
    </location>
</feature>
<sequence length="688" mass="71820">MKLTTLSKVTKTFLAGAFLSSTALLTGCGGSDQEISLEPVNADASGYVVMNFALSDIPFPHDALFSGSTDGTLNIPVDDPENYADPRVAMNAIDGFSTSAPITFKTSQALEIADSNTNGLSDIFESGVAVYKTSVVIDPETHARVITAIDKQLVPGVDYFPVVSDAETDAKNIAILPLKPLEPKTTYLITVNNTVVDSDGDPLKKSIYYSALSGTESLVGTVYQELEPLRQLTLAHLSAIAGEGHNTDNVVASWSFTTQSIGAVLTDVQTQVSNSSLGVVDTGKDTSIVGGAGLAQLYAGTMSVPYYSGTPSEANPIAPLNTFWKSADGALLSFLNTTPAKNADATIPVLMSVPKIGTKPDAGWPVVIFQHSVTESRTNLLAIADTLANAGFAAVAIDMPLHGVTDTESALYMGALERTFNVDYVTQDGEDVLAAAPDGVIDTSGRHFINLSHLVVTRDNLRQAVSDLMQLRSALENFQSGGLLDASQVSFVGHSLGAMVGGIYQAFEPADEAVYAMPGLQAPYLLAASASFAPEIEAGLAAQGVVTGSSEYQQFLLAAQTVVDSADPVNYVSHLANNTLLFEVVGNEVLGNVPDQTIPNAVATAPLAGTNPWIALQDLNLVSPSANVLTAVSDGKGVMQFTDGHHGSILIPSDGNDVVVTQTMQEAMASFLASGGTSVTVSDDSTVK</sequence>
<feature type="chain" id="PRO_5046936650" evidence="1">
    <location>
        <begin position="27"/>
        <end position="688"/>
    </location>
</feature>
<dbReference type="InterPro" id="IPR029058">
    <property type="entry name" value="AB_hydrolase_fold"/>
</dbReference>
<dbReference type="Proteomes" id="UP000664835">
    <property type="component" value="Unassembled WGS sequence"/>
</dbReference>
<protein>
    <submittedName>
        <fullName evidence="3">Lipase</fullName>
    </submittedName>
</protein>
<evidence type="ECO:0000313" key="3">
    <source>
        <dbReference type="EMBL" id="MBO1926273.1"/>
    </source>
</evidence>
<dbReference type="Pfam" id="PF12262">
    <property type="entry name" value="Lipase_bact_N"/>
    <property type="match status" value="1"/>
</dbReference>
<dbReference type="InterPro" id="IPR025920">
    <property type="entry name" value="Lipase_bact_N"/>
</dbReference>
<gene>
    <name evidence="3" type="ORF">J3998_01680</name>
</gene>